<dbReference type="SUPFAM" id="SSF56059">
    <property type="entry name" value="Glutathione synthetase ATP-binding domain-like"/>
    <property type="match status" value="1"/>
</dbReference>
<name>A0ABQ3K5J6_9PSEU</name>
<organism evidence="1 2">
    <name type="scientific">Amycolatopsis bullii</name>
    <dbReference type="NCBI Taxonomy" id="941987"/>
    <lineage>
        <taxon>Bacteria</taxon>
        <taxon>Bacillati</taxon>
        <taxon>Actinomycetota</taxon>
        <taxon>Actinomycetes</taxon>
        <taxon>Pseudonocardiales</taxon>
        <taxon>Pseudonocardiaceae</taxon>
        <taxon>Amycolatopsis</taxon>
    </lineage>
</organism>
<accession>A0ABQ3K5J6</accession>
<sequence>MTDSLAPQRNDVLGTPPVRHGFTDGDLRAIGRAAAADAWSQGMTVHRPEGSVVPIPLICEPQVLPRTTLRSLAAEAKTILSGAVKLARHLVRAGDPRDREALLGPFHGLEREAMRKLFADAPCPAVLARVDFLVPEAGGAPKALELNTTIPAMQAYADLAAHGWIRAAAARRGLPPWLADALVARCGSHMEALRETLVHFYRVRGGRREHPSVALVARPGDAQLAEQRRLAEHFRRRGHHAETLVPTTCAPEEFDVLYRHVWAHRTPADAPFARALLRPESYVLANPVNGLLEAKALFARLSECAEDERLAERAGLDDRERTAARALPWTRRLDAALVPRLLAEREGFVIKRNWDYGGKSVSLGAELAPEDWERRVRAAAADREGGGFIVQERVFATRAPATRVVGPGAEERGVLYRDISTYTGLLDVAPGGSVVRAAANPVVNILGGGGLAPVVPEDVLNALRTADPAEAGQAS</sequence>
<evidence type="ECO:0008006" key="3">
    <source>
        <dbReference type="Google" id="ProtNLM"/>
    </source>
</evidence>
<evidence type="ECO:0000313" key="1">
    <source>
        <dbReference type="EMBL" id="GHG03138.1"/>
    </source>
</evidence>
<protein>
    <recommendedName>
        <fullName evidence="3">Glutathione synthase</fullName>
    </recommendedName>
</protein>
<gene>
    <name evidence="1" type="ORF">GCM10017567_18280</name>
</gene>
<proteinExistence type="predicted"/>
<dbReference type="RefSeq" id="WP_229902573.1">
    <property type="nucleotide sequence ID" value="NZ_BNAW01000005.1"/>
</dbReference>
<reference evidence="2" key="1">
    <citation type="journal article" date="2019" name="Int. J. Syst. Evol. Microbiol.">
        <title>The Global Catalogue of Microorganisms (GCM) 10K type strain sequencing project: providing services to taxonomists for standard genome sequencing and annotation.</title>
        <authorList>
            <consortium name="The Broad Institute Genomics Platform"/>
            <consortium name="The Broad Institute Genome Sequencing Center for Infectious Disease"/>
            <person name="Wu L."/>
            <person name="Ma J."/>
        </authorList>
    </citation>
    <scope>NUCLEOTIDE SEQUENCE [LARGE SCALE GENOMIC DNA]</scope>
    <source>
        <strain evidence="2">CGMCC 4.7680</strain>
    </source>
</reference>
<comment type="caution">
    <text evidence="1">The sequence shown here is derived from an EMBL/GenBank/DDBJ whole genome shotgun (WGS) entry which is preliminary data.</text>
</comment>
<dbReference type="EMBL" id="BNAW01000005">
    <property type="protein sequence ID" value="GHG03138.1"/>
    <property type="molecule type" value="Genomic_DNA"/>
</dbReference>
<evidence type="ECO:0000313" key="2">
    <source>
        <dbReference type="Proteomes" id="UP000649955"/>
    </source>
</evidence>
<keyword evidence="2" id="KW-1185">Reference proteome</keyword>
<dbReference type="Proteomes" id="UP000649955">
    <property type="component" value="Unassembled WGS sequence"/>
</dbReference>